<dbReference type="Pfam" id="PF01096">
    <property type="entry name" value="Zn_ribbon_TFIIS"/>
    <property type="match status" value="1"/>
</dbReference>
<keyword evidence="9 14" id="KW-0804">Transcription</keyword>
<dbReference type="GO" id="GO:0005634">
    <property type="term" value="C:nucleus"/>
    <property type="evidence" value="ECO:0007669"/>
    <property type="project" value="UniProtKB-SubCell"/>
</dbReference>
<feature type="domain" description="TFIIS central" evidence="18">
    <location>
        <begin position="146"/>
        <end position="261"/>
    </location>
</feature>
<keyword evidence="20" id="KW-1185">Reference proteome</keyword>
<dbReference type="InterPro" id="IPR001222">
    <property type="entry name" value="Znf_TFIIS"/>
</dbReference>
<accession>A0A0N4W9V1</accession>
<dbReference type="GO" id="GO:0003677">
    <property type="term" value="F:DNA binding"/>
    <property type="evidence" value="ECO:0007669"/>
    <property type="project" value="UniProtKB-KW"/>
</dbReference>
<dbReference type="AlphaFoldDB" id="A0A0N4W9V1"/>
<name>A0A0N4W9V1_HAEPC</name>
<dbReference type="FunFam" id="2.20.25.10:FF:000001">
    <property type="entry name" value="Probable Transcription elongation factor S-II"/>
    <property type="match status" value="1"/>
</dbReference>
<dbReference type="PROSITE" id="PS51321">
    <property type="entry name" value="TFIIS_CENTRAL"/>
    <property type="match status" value="1"/>
</dbReference>
<dbReference type="SUPFAM" id="SSF47676">
    <property type="entry name" value="Conserved domain common to transcription factors TFIIS, elongin A, CRSP70"/>
    <property type="match status" value="1"/>
</dbReference>
<evidence type="ECO:0000256" key="4">
    <source>
        <dbReference type="ARBA" id="ARBA00022723"/>
    </source>
</evidence>
<evidence type="ECO:0000256" key="6">
    <source>
        <dbReference type="ARBA" id="ARBA00022833"/>
    </source>
</evidence>
<evidence type="ECO:0000256" key="7">
    <source>
        <dbReference type="ARBA" id="ARBA00023015"/>
    </source>
</evidence>
<feature type="domain" description="TFIIS-type" evidence="16">
    <location>
        <begin position="264"/>
        <end position="304"/>
    </location>
</feature>
<reference evidence="19 20" key="2">
    <citation type="submission" date="2018-11" db="EMBL/GenBank/DDBJ databases">
        <authorList>
            <consortium name="Pathogen Informatics"/>
        </authorList>
    </citation>
    <scope>NUCLEOTIDE SEQUENCE [LARGE SCALE GENOMIC DNA]</scope>
    <source>
        <strain evidence="19 20">MHpl1</strain>
    </source>
</reference>
<dbReference type="PROSITE" id="PS00466">
    <property type="entry name" value="ZF_TFIIS_1"/>
    <property type="match status" value="1"/>
</dbReference>
<dbReference type="SUPFAM" id="SSF46942">
    <property type="entry name" value="Elongation factor TFIIS domain 2"/>
    <property type="match status" value="1"/>
</dbReference>
<dbReference type="OrthoDB" id="44867at2759"/>
<dbReference type="Gene3D" id="2.20.25.10">
    <property type="match status" value="1"/>
</dbReference>
<dbReference type="PANTHER" id="PTHR11477">
    <property type="entry name" value="TRANSCRIPTION FACTOR S-II ZINC FINGER DOMAIN-CONTAINING PROTEIN"/>
    <property type="match status" value="1"/>
</dbReference>
<proteinExistence type="inferred from homology"/>
<dbReference type="FunFam" id="1.20.930.10:FF:000002">
    <property type="entry name" value="Transcription elongation factor A (SII), 1"/>
    <property type="match status" value="1"/>
</dbReference>
<dbReference type="InterPro" id="IPR003617">
    <property type="entry name" value="TFIIS/CRSP70_N_sub"/>
</dbReference>
<dbReference type="SMART" id="SM00510">
    <property type="entry name" value="TFS2M"/>
    <property type="match status" value="1"/>
</dbReference>
<dbReference type="Gene3D" id="1.10.472.30">
    <property type="entry name" value="Transcription elongation factor S-II, central domain"/>
    <property type="match status" value="1"/>
</dbReference>
<evidence type="ECO:0000259" key="17">
    <source>
        <dbReference type="PROSITE" id="PS51319"/>
    </source>
</evidence>
<organism evidence="21">
    <name type="scientific">Haemonchus placei</name>
    <name type="common">Barber's pole worm</name>
    <dbReference type="NCBI Taxonomy" id="6290"/>
    <lineage>
        <taxon>Eukaryota</taxon>
        <taxon>Metazoa</taxon>
        <taxon>Ecdysozoa</taxon>
        <taxon>Nematoda</taxon>
        <taxon>Chromadorea</taxon>
        <taxon>Rhabditida</taxon>
        <taxon>Rhabditina</taxon>
        <taxon>Rhabditomorpha</taxon>
        <taxon>Strongyloidea</taxon>
        <taxon>Trichostrongylidae</taxon>
        <taxon>Haemonchus</taxon>
    </lineage>
</organism>
<dbReference type="InterPro" id="IPR017923">
    <property type="entry name" value="TFIIS_N"/>
</dbReference>
<dbReference type="WBParaSite" id="HPLM_0000710401-mRNA-1">
    <property type="protein sequence ID" value="HPLM_0000710401-mRNA-1"/>
    <property type="gene ID" value="HPLM_0000710401"/>
</dbReference>
<keyword evidence="5 12" id="KW-0863">Zinc-finger</keyword>
<evidence type="ECO:0000313" key="21">
    <source>
        <dbReference type="WBParaSite" id="HPLM_0000710401-mRNA-1"/>
    </source>
</evidence>
<keyword evidence="7 14" id="KW-0805">Transcription regulation</keyword>
<dbReference type="CDD" id="cd13749">
    <property type="entry name" value="Zn-ribbon_TFIIS"/>
    <property type="match status" value="1"/>
</dbReference>
<dbReference type="SMART" id="SM00440">
    <property type="entry name" value="ZnF_C2C2"/>
    <property type="match status" value="1"/>
</dbReference>
<dbReference type="EMBL" id="UZAF01016599">
    <property type="protein sequence ID" value="VDO30918.1"/>
    <property type="molecule type" value="Genomic_DNA"/>
</dbReference>
<evidence type="ECO:0000256" key="9">
    <source>
        <dbReference type="ARBA" id="ARBA00023163"/>
    </source>
</evidence>
<evidence type="ECO:0000256" key="15">
    <source>
        <dbReference type="SAM" id="MobiDB-lite"/>
    </source>
</evidence>
<dbReference type="GO" id="GO:0006368">
    <property type="term" value="P:transcription elongation by RNA polymerase II"/>
    <property type="evidence" value="ECO:0007669"/>
    <property type="project" value="InterPro"/>
</dbReference>
<sequence length="306" mass="34191">MPSCEDEVLAIGRKLDKIIDGTKPGDNAADLLEVLSKLPITIDVLTKTRIGMTINDLRKKTTDEKLAKKAKSLIKEWKNLVDKREDKKEKAAKNEPSSSNSGKNNGSVSDQPTPKIAQPSTQPPAPIPGHHYSSNFPPKHLEADEVRLKSAQMILNALRYAELPVGTLDPEEIAVKVEEKLFSVHKGTGDKYKAALRSRVFNLRDKKNPALRENVLTGVVKPEKFAVMTSEEMASDEVREMRDKFNKAAILEHQMSVQQGTPSDMFKCGKCGKKNCTYTQLQTRSSDEPMTTFVFCLECGNRWKFC</sequence>
<keyword evidence="10 13" id="KW-0539">Nucleus</keyword>
<dbReference type="OMA" id="DACDPFR"/>
<evidence type="ECO:0000256" key="8">
    <source>
        <dbReference type="ARBA" id="ARBA00023125"/>
    </source>
</evidence>
<evidence type="ECO:0000313" key="19">
    <source>
        <dbReference type="EMBL" id="VDO30918.1"/>
    </source>
</evidence>
<feature type="compositionally biased region" description="Low complexity" evidence="15">
    <location>
        <begin position="97"/>
        <end position="109"/>
    </location>
</feature>
<dbReference type="PANTHER" id="PTHR11477:SF0">
    <property type="entry name" value="IP08861P-RELATED"/>
    <property type="match status" value="1"/>
</dbReference>
<dbReference type="InterPro" id="IPR035441">
    <property type="entry name" value="TFIIS/LEDGF_dom_sf"/>
</dbReference>
<evidence type="ECO:0000256" key="1">
    <source>
        <dbReference type="ARBA" id="ARBA00004123"/>
    </source>
</evidence>
<keyword evidence="6 14" id="KW-0862">Zinc</keyword>
<reference evidence="21" key="1">
    <citation type="submission" date="2017-02" db="UniProtKB">
        <authorList>
            <consortium name="WormBaseParasite"/>
        </authorList>
    </citation>
    <scope>IDENTIFICATION</scope>
</reference>
<evidence type="ECO:0000256" key="12">
    <source>
        <dbReference type="PROSITE-ProRule" id="PRU00472"/>
    </source>
</evidence>
<dbReference type="Pfam" id="PF07500">
    <property type="entry name" value="TFIIS_M"/>
    <property type="match status" value="1"/>
</dbReference>
<dbReference type="Gene3D" id="1.20.930.10">
    <property type="entry name" value="Conserved domain common to transcription factors TFIIS, elongin A, CRSP70"/>
    <property type="match status" value="1"/>
</dbReference>
<dbReference type="InterPro" id="IPR003618">
    <property type="entry name" value="TFIIS_cen_dom"/>
</dbReference>
<feature type="region of interest" description="Disordered" evidence="15">
    <location>
        <begin position="85"/>
        <end position="138"/>
    </location>
</feature>
<evidence type="ECO:0000313" key="20">
    <source>
        <dbReference type="Proteomes" id="UP000268014"/>
    </source>
</evidence>
<evidence type="ECO:0000256" key="10">
    <source>
        <dbReference type="ARBA" id="ARBA00023242"/>
    </source>
</evidence>
<evidence type="ECO:0000259" key="16">
    <source>
        <dbReference type="PROSITE" id="PS51133"/>
    </source>
</evidence>
<dbReference type="PROSITE" id="PS51133">
    <property type="entry name" value="ZF_TFIIS_2"/>
    <property type="match status" value="1"/>
</dbReference>
<dbReference type="NCBIfam" id="TIGR01385">
    <property type="entry name" value="TFSII"/>
    <property type="match status" value="1"/>
</dbReference>
<keyword evidence="8 14" id="KW-0238">DNA-binding</keyword>
<evidence type="ECO:0000256" key="3">
    <source>
        <dbReference type="ARBA" id="ARBA00022553"/>
    </source>
</evidence>
<keyword evidence="4 14" id="KW-0479">Metal-binding</keyword>
<comment type="function">
    <text evidence="11">Necessary for efficient RNA polymerase II transcription elongation past template-encoded arresting sites. The arresting sites in DNA have the property of trapping a certain fraction of elongating RNA polymerases that pass through, resulting in locked ternary complexes. Cleavage of the nascent transcript by S-II allows the resumption of elongation from the new 3'-terminus.</text>
</comment>
<dbReference type="InterPro" id="IPR006289">
    <property type="entry name" value="TFSII"/>
</dbReference>
<evidence type="ECO:0000256" key="5">
    <source>
        <dbReference type="ARBA" id="ARBA00022771"/>
    </source>
</evidence>
<dbReference type="STRING" id="6290.A0A0N4W9V1"/>
<keyword evidence="3" id="KW-0597">Phosphoprotein</keyword>
<evidence type="ECO:0000256" key="14">
    <source>
        <dbReference type="RuleBase" id="RU368078"/>
    </source>
</evidence>
<dbReference type="PROSITE" id="PS51319">
    <property type="entry name" value="TFIIS_N"/>
    <property type="match status" value="1"/>
</dbReference>
<gene>
    <name evidence="19" type="ORF">HPLM_LOCUS7096</name>
</gene>
<evidence type="ECO:0000256" key="11">
    <source>
        <dbReference type="ARBA" id="ARBA00025408"/>
    </source>
</evidence>
<dbReference type="Pfam" id="PF08711">
    <property type="entry name" value="Med26"/>
    <property type="match status" value="1"/>
</dbReference>
<dbReference type="SMART" id="SM00509">
    <property type="entry name" value="TFS2N"/>
    <property type="match status" value="1"/>
</dbReference>
<comment type="subcellular location">
    <subcellularLocation>
        <location evidence="1 13 14">Nucleus</location>
    </subcellularLocation>
</comment>
<evidence type="ECO:0000259" key="18">
    <source>
        <dbReference type="PROSITE" id="PS51321"/>
    </source>
</evidence>
<dbReference type="CDD" id="cd00183">
    <property type="entry name" value="TFIIS_I"/>
    <property type="match status" value="1"/>
</dbReference>
<evidence type="ECO:0000256" key="13">
    <source>
        <dbReference type="PROSITE-ProRule" id="PRU00649"/>
    </source>
</evidence>
<evidence type="ECO:0000256" key="2">
    <source>
        <dbReference type="ARBA" id="ARBA00009647"/>
    </source>
</evidence>
<dbReference type="InterPro" id="IPR036575">
    <property type="entry name" value="TFIIS_cen_dom_sf"/>
</dbReference>
<protein>
    <recommendedName>
        <fullName evidence="14">Transcription elongation factor</fullName>
    </recommendedName>
</protein>
<dbReference type="GO" id="GO:0008270">
    <property type="term" value="F:zinc ion binding"/>
    <property type="evidence" value="ECO:0007669"/>
    <property type="project" value="UniProtKB-UniRule"/>
</dbReference>
<dbReference type="PIRSF" id="PIRSF006704">
    <property type="entry name" value="TF_IIS"/>
    <property type="match status" value="1"/>
</dbReference>
<dbReference type="SUPFAM" id="SSF57783">
    <property type="entry name" value="Zinc beta-ribbon"/>
    <property type="match status" value="1"/>
</dbReference>
<dbReference type="Proteomes" id="UP000268014">
    <property type="component" value="Unassembled WGS sequence"/>
</dbReference>
<dbReference type="InterPro" id="IPR035100">
    <property type="entry name" value="TF_IIS-typ"/>
</dbReference>
<comment type="similarity">
    <text evidence="2 14">Belongs to the TFS-II family.</text>
</comment>
<feature type="domain" description="TFIIS N-terminal" evidence="17">
    <location>
        <begin position="6"/>
        <end position="84"/>
    </location>
</feature>